<dbReference type="InterPro" id="IPR005162">
    <property type="entry name" value="Retrotrans_gag_dom"/>
</dbReference>
<dbReference type="PANTHER" id="PTHR34482:SF49">
    <property type="entry name" value="RETROTRANSPOSON GAG DOMAIN-CONTAINING PROTEIN"/>
    <property type="match status" value="1"/>
</dbReference>
<dbReference type="GO" id="GO:0003676">
    <property type="term" value="F:nucleic acid binding"/>
    <property type="evidence" value="ECO:0007669"/>
    <property type="project" value="InterPro"/>
</dbReference>
<dbReference type="GO" id="GO:0008270">
    <property type="term" value="F:zinc ion binding"/>
    <property type="evidence" value="ECO:0007669"/>
    <property type="project" value="UniProtKB-KW"/>
</dbReference>
<dbReference type="Proteomes" id="UP001443914">
    <property type="component" value="Unassembled WGS sequence"/>
</dbReference>
<protein>
    <recommendedName>
        <fullName evidence="3">CCHC-type domain-containing protein</fullName>
    </recommendedName>
</protein>
<comment type="caution">
    <text evidence="4">The sequence shown here is derived from an EMBL/GenBank/DDBJ whole genome shotgun (WGS) entry which is preliminary data.</text>
</comment>
<dbReference type="Pfam" id="PF03732">
    <property type="entry name" value="Retrotrans_gag"/>
    <property type="match status" value="1"/>
</dbReference>
<name>A0AAW1GT04_SAPOF</name>
<feature type="region of interest" description="Disordered" evidence="2">
    <location>
        <begin position="316"/>
        <end position="383"/>
    </location>
</feature>
<dbReference type="PANTHER" id="PTHR34482">
    <property type="entry name" value="DNA DAMAGE-INDUCIBLE PROTEIN 1-LIKE"/>
    <property type="match status" value="1"/>
</dbReference>
<feature type="compositionally biased region" description="Low complexity" evidence="2">
    <location>
        <begin position="368"/>
        <end position="383"/>
    </location>
</feature>
<sequence>MAPKRYAALQRAFEMSLEDVARMIEREEAYLAALKNLGGEKKEEISATKMSTIISRFNPNTYEGTETPHVLDNWHRDMESLMDVVKCPPEMMVDQAAFYLRDEAGAWWKRERDAALQYYLSLGETAVPWSEFKRNMRLHFVPEHVRSKMRSEFDSFRMTNDMTVTGYHKRFNELARYADGLDMDSLSMALRFEKGLSLKILDRLPAGVPSTVKEVYERAGNAERLVDMVREARERGNEKRKSESESGGQSGHKRGNYNPARSFSGGFSYGGGSFSAGRGGGRSSSAGSAMTCFGCGGVGHKRIDCTSVNTGNTDGRGFQRSYSGNFSQSQSVASSKPAGTWSSQGNGGGYNRNGGGSYQKQAVNANQSATKSTASTSTVQGGA</sequence>
<keyword evidence="1" id="KW-0862">Zinc</keyword>
<feature type="compositionally biased region" description="Polar residues" evidence="2">
    <location>
        <begin position="320"/>
        <end position="334"/>
    </location>
</feature>
<reference evidence="4" key="1">
    <citation type="submission" date="2024-03" db="EMBL/GenBank/DDBJ databases">
        <title>WGS assembly of Saponaria officinalis var. Norfolk2.</title>
        <authorList>
            <person name="Jenkins J."/>
            <person name="Shu S."/>
            <person name="Grimwood J."/>
            <person name="Barry K."/>
            <person name="Goodstein D."/>
            <person name="Schmutz J."/>
            <person name="Leebens-Mack J."/>
            <person name="Osbourn A."/>
        </authorList>
    </citation>
    <scope>NUCLEOTIDE SEQUENCE [LARGE SCALE GENOMIC DNA]</scope>
    <source>
        <strain evidence="4">JIC</strain>
    </source>
</reference>
<feature type="domain" description="CCHC-type" evidence="3">
    <location>
        <begin position="292"/>
        <end position="307"/>
    </location>
</feature>
<keyword evidence="1" id="KW-0863">Zinc-finger</keyword>
<proteinExistence type="predicted"/>
<keyword evidence="1" id="KW-0479">Metal-binding</keyword>
<evidence type="ECO:0000259" key="3">
    <source>
        <dbReference type="PROSITE" id="PS50158"/>
    </source>
</evidence>
<dbReference type="AlphaFoldDB" id="A0AAW1GT04"/>
<dbReference type="InterPro" id="IPR001878">
    <property type="entry name" value="Znf_CCHC"/>
</dbReference>
<feature type="compositionally biased region" description="Polar residues" evidence="2">
    <location>
        <begin position="358"/>
        <end position="367"/>
    </location>
</feature>
<organism evidence="4 5">
    <name type="scientific">Saponaria officinalis</name>
    <name type="common">Common soapwort</name>
    <name type="synonym">Lychnis saponaria</name>
    <dbReference type="NCBI Taxonomy" id="3572"/>
    <lineage>
        <taxon>Eukaryota</taxon>
        <taxon>Viridiplantae</taxon>
        <taxon>Streptophyta</taxon>
        <taxon>Embryophyta</taxon>
        <taxon>Tracheophyta</taxon>
        <taxon>Spermatophyta</taxon>
        <taxon>Magnoliopsida</taxon>
        <taxon>eudicotyledons</taxon>
        <taxon>Gunneridae</taxon>
        <taxon>Pentapetalae</taxon>
        <taxon>Caryophyllales</taxon>
        <taxon>Caryophyllaceae</taxon>
        <taxon>Caryophylleae</taxon>
        <taxon>Saponaria</taxon>
    </lineage>
</organism>
<feature type="compositionally biased region" description="Gly residues" evidence="2">
    <location>
        <begin position="345"/>
        <end position="357"/>
    </location>
</feature>
<accession>A0AAW1GT04</accession>
<gene>
    <name evidence="4" type="ORF">RND81_14G162300</name>
</gene>
<evidence type="ECO:0000313" key="5">
    <source>
        <dbReference type="Proteomes" id="UP001443914"/>
    </source>
</evidence>
<feature type="region of interest" description="Disordered" evidence="2">
    <location>
        <begin position="232"/>
        <end position="259"/>
    </location>
</feature>
<feature type="compositionally biased region" description="Basic and acidic residues" evidence="2">
    <location>
        <begin position="232"/>
        <end position="244"/>
    </location>
</feature>
<evidence type="ECO:0000313" key="4">
    <source>
        <dbReference type="EMBL" id="KAK9666128.1"/>
    </source>
</evidence>
<evidence type="ECO:0000256" key="2">
    <source>
        <dbReference type="SAM" id="MobiDB-lite"/>
    </source>
</evidence>
<dbReference type="PROSITE" id="PS50158">
    <property type="entry name" value="ZF_CCHC"/>
    <property type="match status" value="1"/>
</dbReference>
<dbReference type="EMBL" id="JBDFQZ010000014">
    <property type="protein sequence ID" value="KAK9666128.1"/>
    <property type="molecule type" value="Genomic_DNA"/>
</dbReference>
<keyword evidence="5" id="KW-1185">Reference proteome</keyword>
<evidence type="ECO:0000256" key="1">
    <source>
        <dbReference type="PROSITE-ProRule" id="PRU00047"/>
    </source>
</evidence>